<name>A0A368ZGW7_9FLAO</name>
<organism evidence="2 3">
    <name type="scientific">Winogradskyella arenosi</name>
    <dbReference type="NCBI Taxonomy" id="533325"/>
    <lineage>
        <taxon>Bacteria</taxon>
        <taxon>Pseudomonadati</taxon>
        <taxon>Bacteroidota</taxon>
        <taxon>Flavobacteriia</taxon>
        <taxon>Flavobacteriales</taxon>
        <taxon>Flavobacteriaceae</taxon>
        <taxon>Winogradskyella</taxon>
    </lineage>
</organism>
<dbReference type="PANTHER" id="PTHR33164">
    <property type="entry name" value="TRANSCRIPTIONAL REGULATOR, MARR FAMILY"/>
    <property type="match status" value="1"/>
</dbReference>
<dbReference type="InterPro" id="IPR039422">
    <property type="entry name" value="MarR/SlyA-like"/>
</dbReference>
<evidence type="ECO:0000313" key="2">
    <source>
        <dbReference type="EMBL" id="RCW92099.1"/>
    </source>
</evidence>
<dbReference type="GO" id="GO:0006950">
    <property type="term" value="P:response to stress"/>
    <property type="evidence" value="ECO:0007669"/>
    <property type="project" value="TreeGrafter"/>
</dbReference>
<dbReference type="PANTHER" id="PTHR33164:SF43">
    <property type="entry name" value="HTH-TYPE TRANSCRIPTIONAL REPRESSOR YETL"/>
    <property type="match status" value="1"/>
</dbReference>
<accession>A0A368ZGW7</accession>
<sequence>MYIQQLYMKELNKILKTDAKMPLSRASVINIFQTASWMKDDLSLTLKPFDISIEQFNVLRILRGQNGKAINLQDIQERMVSKMSNTTRLVDKLIKKNFVERKICPTNRRKVEISITDLGLSTLKTLDPIIDDTEHVMIKNLTQEELIRLNSLLLKLKNKTL</sequence>
<dbReference type="InterPro" id="IPR000835">
    <property type="entry name" value="HTH_MarR-typ"/>
</dbReference>
<dbReference type="EMBL" id="QPJO01000002">
    <property type="protein sequence ID" value="RCW92099.1"/>
    <property type="molecule type" value="Genomic_DNA"/>
</dbReference>
<protein>
    <submittedName>
        <fullName evidence="2">DNA-binding MarR family transcriptional regulator</fullName>
    </submittedName>
</protein>
<dbReference type="SMART" id="SM00347">
    <property type="entry name" value="HTH_MARR"/>
    <property type="match status" value="1"/>
</dbReference>
<keyword evidence="2" id="KW-0238">DNA-binding</keyword>
<proteinExistence type="predicted"/>
<evidence type="ECO:0000313" key="3">
    <source>
        <dbReference type="Proteomes" id="UP000253436"/>
    </source>
</evidence>
<dbReference type="SUPFAM" id="SSF46785">
    <property type="entry name" value="Winged helix' DNA-binding domain"/>
    <property type="match status" value="1"/>
</dbReference>
<evidence type="ECO:0000259" key="1">
    <source>
        <dbReference type="PROSITE" id="PS50995"/>
    </source>
</evidence>
<dbReference type="InterPro" id="IPR036390">
    <property type="entry name" value="WH_DNA-bd_sf"/>
</dbReference>
<dbReference type="Gene3D" id="1.10.10.10">
    <property type="entry name" value="Winged helix-like DNA-binding domain superfamily/Winged helix DNA-binding domain"/>
    <property type="match status" value="1"/>
</dbReference>
<keyword evidence="3" id="KW-1185">Reference proteome</keyword>
<dbReference type="GO" id="GO:0003677">
    <property type="term" value="F:DNA binding"/>
    <property type="evidence" value="ECO:0007669"/>
    <property type="project" value="UniProtKB-KW"/>
</dbReference>
<dbReference type="AlphaFoldDB" id="A0A368ZGW7"/>
<dbReference type="PROSITE" id="PS50995">
    <property type="entry name" value="HTH_MARR_2"/>
    <property type="match status" value="1"/>
</dbReference>
<dbReference type="GO" id="GO:0003700">
    <property type="term" value="F:DNA-binding transcription factor activity"/>
    <property type="evidence" value="ECO:0007669"/>
    <property type="project" value="InterPro"/>
</dbReference>
<comment type="caution">
    <text evidence="2">The sequence shown here is derived from an EMBL/GenBank/DDBJ whole genome shotgun (WGS) entry which is preliminary data.</text>
</comment>
<feature type="domain" description="HTH marR-type" evidence="1">
    <location>
        <begin position="1"/>
        <end position="158"/>
    </location>
</feature>
<reference evidence="2 3" key="1">
    <citation type="submission" date="2018-07" db="EMBL/GenBank/DDBJ databases">
        <title>Genomic Encyclopedia of Type Strains, Phase III (KMG-III): the genomes of soil and plant-associated and newly described type strains.</title>
        <authorList>
            <person name="Whitman W."/>
        </authorList>
    </citation>
    <scope>NUCLEOTIDE SEQUENCE [LARGE SCALE GENOMIC DNA]</scope>
    <source>
        <strain evidence="2 3">CECT 7958</strain>
    </source>
</reference>
<dbReference type="PRINTS" id="PR00598">
    <property type="entry name" value="HTHMARR"/>
</dbReference>
<dbReference type="Proteomes" id="UP000253436">
    <property type="component" value="Unassembled WGS sequence"/>
</dbReference>
<dbReference type="Pfam" id="PF01047">
    <property type="entry name" value="MarR"/>
    <property type="match status" value="1"/>
</dbReference>
<dbReference type="InterPro" id="IPR036388">
    <property type="entry name" value="WH-like_DNA-bd_sf"/>
</dbReference>
<gene>
    <name evidence="2" type="ORF">DFQ08_102120</name>
</gene>